<dbReference type="CDD" id="cd03784">
    <property type="entry name" value="GT1_Gtf-like"/>
    <property type="match status" value="1"/>
</dbReference>
<dbReference type="InterPro" id="IPR035595">
    <property type="entry name" value="UDP_glycos_trans_CS"/>
</dbReference>
<dbReference type="Gene3D" id="3.40.50.2000">
    <property type="entry name" value="Glycogen Phosphorylase B"/>
    <property type="match status" value="2"/>
</dbReference>
<evidence type="ECO:0000256" key="1">
    <source>
        <dbReference type="ARBA" id="ARBA00009995"/>
    </source>
</evidence>
<evidence type="ECO:0000313" key="7">
    <source>
        <dbReference type="Proteomes" id="UP000663880"/>
    </source>
</evidence>
<proteinExistence type="inferred from homology"/>
<comment type="caution">
    <text evidence="6">The sequence shown here is derived from an EMBL/GenBank/DDBJ whole genome shotgun (WGS) entry which is preliminary data.</text>
</comment>
<evidence type="ECO:0000256" key="4">
    <source>
        <dbReference type="RuleBase" id="RU003718"/>
    </source>
</evidence>
<sequence length="488" mass="56062">MFLPKVVITLLFFSMATKAARILAFFPFPSISHQYVFRPLTLELSRRGHDVTVVTTDPRFAPGTSPENFTEIDVHEISYNIFQKIINSHTGEENKSLFYIKLMMELLTDVLKAQLQVPEVKRLLKEKFDLLIVEAVVTQALALGHILNVPIIQISSLGSVPYQFRDMSGPVHPLLYPSCLSFKIHNTSIYDQLMEYDRYIKLYDIFITSQYNEIHALRRYFGNDLPPYEELVKRVQLLFLNEHPIWGHNRPIPRNLVYIGGIHQRPEKEISKELKTFLNSSSNGVIYVSFGTSIKTSALPSEKVQIMANVLSKLPYNVLWRFTEDTVPIQSKNIKFSKWFPQPDLLKHPNVKLFITQGGLQSTEEAINAGVPLVGFPILGDQWYNAQNYLVHKIGLQLNIMTLTEEAFRHSVETVISDKSYKENILKLKQRMRDCPVKPLDSAVWWVEHILRHGSSHLQSFAVGRTSISEYYESTLVLLCLPLRDSAE</sequence>
<dbReference type="EC" id="2.4.1.17" evidence="5"/>
<dbReference type="Proteomes" id="UP000663880">
    <property type="component" value="Unassembled WGS sequence"/>
</dbReference>
<keyword evidence="7" id="KW-1185">Reference proteome</keyword>
<dbReference type="GO" id="GO:0015020">
    <property type="term" value="F:glucuronosyltransferase activity"/>
    <property type="evidence" value="ECO:0007669"/>
    <property type="project" value="UniProtKB-EC"/>
</dbReference>
<comment type="subcellular location">
    <subcellularLocation>
        <location evidence="5">Membrane</location>
        <topology evidence="5">Single-pass membrane protein</topology>
    </subcellularLocation>
</comment>
<dbReference type="PROSITE" id="PS00375">
    <property type="entry name" value="UDPGT"/>
    <property type="match status" value="1"/>
</dbReference>
<dbReference type="InterPro" id="IPR002213">
    <property type="entry name" value="UDP_glucos_trans"/>
</dbReference>
<feature type="chain" id="PRO_5033095699" description="UDP-glucuronosyltransferase" evidence="5">
    <location>
        <begin position="20"/>
        <end position="488"/>
    </location>
</feature>
<keyword evidence="3 4" id="KW-0808">Transferase</keyword>
<dbReference type="OrthoDB" id="5835829at2759"/>
<accession>A0A821XD34</accession>
<gene>
    <name evidence="6" type="ORF">PMACD_LOCUS14808</name>
</gene>
<evidence type="ECO:0000256" key="5">
    <source>
        <dbReference type="RuleBase" id="RU362059"/>
    </source>
</evidence>
<dbReference type="FunFam" id="3.40.50.2000:FF:000021">
    <property type="entry name" value="UDP-glucuronosyltransferase"/>
    <property type="match status" value="1"/>
</dbReference>
<dbReference type="AlphaFoldDB" id="A0A821XD34"/>
<evidence type="ECO:0000256" key="3">
    <source>
        <dbReference type="ARBA" id="ARBA00022679"/>
    </source>
</evidence>
<evidence type="ECO:0000313" key="6">
    <source>
        <dbReference type="EMBL" id="CAF4941975.1"/>
    </source>
</evidence>
<evidence type="ECO:0000256" key="2">
    <source>
        <dbReference type="ARBA" id="ARBA00022676"/>
    </source>
</evidence>
<dbReference type="Pfam" id="PF00201">
    <property type="entry name" value="UDPGT"/>
    <property type="match status" value="1"/>
</dbReference>
<dbReference type="PANTHER" id="PTHR48043:SF159">
    <property type="entry name" value="EG:EG0003.4 PROTEIN-RELATED"/>
    <property type="match status" value="1"/>
</dbReference>
<name>A0A821XD34_9NEOP</name>
<dbReference type="InterPro" id="IPR050271">
    <property type="entry name" value="UDP-glycosyltransferase"/>
</dbReference>
<feature type="signal peptide" evidence="5">
    <location>
        <begin position="1"/>
        <end position="19"/>
    </location>
</feature>
<keyword evidence="2 4" id="KW-0328">Glycosyltransferase</keyword>
<dbReference type="PANTHER" id="PTHR48043">
    <property type="entry name" value="EG:EG0003.4 PROTEIN-RELATED"/>
    <property type="match status" value="1"/>
</dbReference>
<comment type="catalytic activity">
    <reaction evidence="5">
        <text>glucuronate acceptor + UDP-alpha-D-glucuronate = acceptor beta-D-glucuronoside + UDP + H(+)</text>
        <dbReference type="Rhea" id="RHEA:21032"/>
        <dbReference type="ChEBI" id="CHEBI:15378"/>
        <dbReference type="ChEBI" id="CHEBI:58052"/>
        <dbReference type="ChEBI" id="CHEBI:58223"/>
        <dbReference type="ChEBI" id="CHEBI:132367"/>
        <dbReference type="ChEBI" id="CHEBI:132368"/>
        <dbReference type="EC" id="2.4.1.17"/>
    </reaction>
</comment>
<protein>
    <recommendedName>
        <fullName evidence="5">UDP-glucuronosyltransferase</fullName>
        <ecNumber evidence="5">2.4.1.17</ecNumber>
    </recommendedName>
</protein>
<dbReference type="GO" id="GO:0016020">
    <property type="term" value="C:membrane"/>
    <property type="evidence" value="ECO:0007669"/>
    <property type="project" value="UniProtKB-SubCell"/>
</dbReference>
<dbReference type="EMBL" id="CAJOBZ010000067">
    <property type="protein sequence ID" value="CAF4941975.1"/>
    <property type="molecule type" value="Genomic_DNA"/>
</dbReference>
<keyword evidence="5" id="KW-0732">Signal</keyword>
<dbReference type="SUPFAM" id="SSF53756">
    <property type="entry name" value="UDP-Glycosyltransferase/glycogen phosphorylase"/>
    <property type="match status" value="1"/>
</dbReference>
<organism evidence="6 7">
    <name type="scientific">Pieris macdunnoughi</name>
    <dbReference type="NCBI Taxonomy" id="345717"/>
    <lineage>
        <taxon>Eukaryota</taxon>
        <taxon>Metazoa</taxon>
        <taxon>Ecdysozoa</taxon>
        <taxon>Arthropoda</taxon>
        <taxon>Hexapoda</taxon>
        <taxon>Insecta</taxon>
        <taxon>Pterygota</taxon>
        <taxon>Neoptera</taxon>
        <taxon>Endopterygota</taxon>
        <taxon>Lepidoptera</taxon>
        <taxon>Glossata</taxon>
        <taxon>Ditrysia</taxon>
        <taxon>Papilionoidea</taxon>
        <taxon>Pieridae</taxon>
        <taxon>Pierinae</taxon>
        <taxon>Pieris</taxon>
    </lineage>
</organism>
<comment type="similarity">
    <text evidence="1 4">Belongs to the UDP-glycosyltransferase family.</text>
</comment>
<reference evidence="6" key="1">
    <citation type="submission" date="2021-02" db="EMBL/GenBank/DDBJ databases">
        <authorList>
            <person name="Steward A R."/>
        </authorList>
    </citation>
    <scope>NUCLEOTIDE SEQUENCE</scope>
</reference>